<name>A0A1H1URW7_9PSED</name>
<dbReference type="Gene3D" id="2.60.120.10">
    <property type="entry name" value="Jelly Rolls"/>
    <property type="match status" value="1"/>
</dbReference>
<keyword evidence="2" id="KW-1185">Reference proteome</keyword>
<evidence type="ECO:0000313" key="1">
    <source>
        <dbReference type="EMBL" id="SDS75272.1"/>
    </source>
</evidence>
<reference evidence="2" key="1">
    <citation type="submission" date="2016-10" db="EMBL/GenBank/DDBJ databases">
        <authorList>
            <person name="Varghese N."/>
            <person name="Submissions S."/>
        </authorList>
    </citation>
    <scope>NUCLEOTIDE SEQUENCE [LARGE SCALE GENOMIC DNA]</scope>
    <source>
        <strain evidence="2">KCTC 32247</strain>
    </source>
</reference>
<gene>
    <name evidence="1" type="ORF">SAMN05216221_2541</name>
</gene>
<dbReference type="SUPFAM" id="SSF51182">
    <property type="entry name" value="RmlC-like cupins"/>
    <property type="match status" value="1"/>
</dbReference>
<dbReference type="OrthoDB" id="3828611at2"/>
<accession>A0A1H1URW7</accession>
<dbReference type="RefSeq" id="WP_090349283.1">
    <property type="nucleotide sequence ID" value="NZ_LT629751.1"/>
</dbReference>
<organism evidence="1 2">
    <name type="scientific">Pseudomonas oryzae</name>
    <dbReference type="NCBI Taxonomy" id="1392877"/>
    <lineage>
        <taxon>Bacteria</taxon>
        <taxon>Pseudomonadati</taxon>
        <taxon>Pseudomonadota</taxon>
        <taxon>Gammaproteobacteria</taxon>
        <taxon>Pseudomonadales</taxon>
        <taxon>Pseudomonadaceae</taxon>
        <taxon>Pseudomonas</taxon>
    </lineage>
</organism>
<dbReference type="Proteomes" id="UP000243359">
    <property type="component" value="Chromosome I"/>
</dbReference>
<dbReference type="InterPro" id="IPR011051">
    <property type="entry name" value="RmlC_Cupin_sf"/>
</dbReference>
<proteinExistence type="predicted"/>
<dbReference type="STRING" id="1392877.SAMN05216221_2541"/>
<dbReference type="AlphaFoldDB" id="A0A1H1URW7"/>
<dbReference type="InterPro" id="IPR014710">
    <property type="entry name" value="RmlC-like_jellyroll"/>
</dbReference>
<evidence type="ECO:0000313" key="2">
    <source>
        <dbReference type="Proteomes" id="UP000243359"/>
    </source>
</evidence>
<sequence length="117" mass="12753">MSEVIHFPRSARTFEAYGDDPSKASICRLVGPELSQSMGAGVARFDGCSIAWTVLYDELIVTLEGNFRLRVGDAVFDTSPGDVLWIPANTPLVYEGEGATVFYALHPADWKTRQIGG</sequence>
<dbReference type="Pfam" id="PF06249">
    <property type="entry name" value="EutQ"/>
    <property type="match status" value="1"/>
</dbReference>
<dbReference type="EMBL" id="LT629751">
    <property type="protein sequence ID" value="SDS75272.1"/>
    <property type="molecule type" value="Genomic_DNA"/>
</dbReference>
<protein>
    <submittedName>
        <fullName evidence="1">Ethanolamine utilization protein EutQ</fullName>
    </submittedName>
</protein>
<dbReference type="InterPro" id="IPR010424">
    <property type="entry name" value="EutQ"/>
</dbReference>